<reference evidence="2 3" key="1">
    <citation type="submission" date="2016-02" db="EMBL/GenBank/DDBJ databases">
        <title>Comparative genomic and transcriptomic foundation for Pichia pastoris.</title>
        <authorList>
            <person name="Love K.R."/>
            <person name="Shah K.A."/>
            <person name="Whittaker C.A."/>
            <person name="Wu J."/>
            <person name="Bartlett M.C."/>
            <person name="Ma D."/>
            <person name="Leeson R.L."/>
            <person name="Priest M."/>
            <person name="Young S.K."/>
            <person name="Love J.C."/>
        </authorList>
    </citation>
    <scope>NUCLEOTIDE SEQUENCE [LARGE SCALE GENOMIC DNA]</scope>
    <source>
        <strain evidence="2 3">ATCC 28485</strain>
    </source>
</reference>
<sequence length="698" mass="79849">MDRQLVDQGLKTGIELFKQKEYRRCYKAFTSTINFIENDPDLAVSCLSQLISLLDCRAACLEKLDQLNMALKDGLRMIKRENYNCKGYLRTCKILDLQGKISEALSTAREGISIIETKKDQNNQFRYSKLLLEQLKQLKNTLKTKLDKKNKLHFKVLKFDTPVPSTKKLRLVTSPTIDPSTYLPIELVKLIFSLLDFSDMYACLLVSTKWNSIISSSPELFQNLQLKTQLSNKALNNCLNFLIKTLKSSNSKEIEYLRLKPKRSDEKSSLNTLSSKPLLINALEIYLQNLTLRDLLICRLSSKNGTRLFSNIVHLRLSVPLTRNYESFLIQQFSCLETLEYSIGDYKRVPGDKYLARFTEQVELAATKSSLKTLSVIVLPSYNSITKHIPFSLAFQKNMLSNLTSLTLTGIDFSPVIDEPWLGQFFKSLSNLVTLNLQFNKGMNFAWLLRNISNYQEVLQYNDLINNSSDANEPSITPVLFHSCPVKVLVMRECSVPALNVQSPTPSLLAYDSLKQLTHLDLYGSSISTRELSNLIFHCSHTLTSLSIGNCLNVSFPNDVFDSRSNHFDVNVLFHVPNLEKLYFNQISTFNDYTLKCFGETILTRLEQYSLPQLRWKVLDLSFNKISNTGLYNLFQVSKRQHLRLINQKAPKLVIEFLIIDGCHGTDESTLTYLKSQGYISKYSCIYNKDTWNGVTVI</sequence>
<dbReference type="InterPro" id="IPR011990">
    <property type="entry name" value="TPR-like_helical_dom_sf"/>
</dbReference>
<dbReference type="SMART" id="SM00256">
    <property type="entry name" value="FBOX"/>
    <property type="match status" value="1"/>
</dbReference>
<dbReference type="Gene3D" id="1.20.1280.50">
    <property type="match status" value="1"/>
</dbReference>
<dbReference type="SUPFAM" id="SSF52047">
    <property type="entry name" value="RNI-like"/>
    <property type="match status" value="1"/>
</dbReference>
<dbReference type="InterPro" id="IPR036047">
    <property type="entry name" value="F-box-like_dom_sf"/>
</dbReference>
<dbReference type="OrthoDB" id="629492at2759"/>
<dbReference type="Pfam" id="PF12937">
    <property type="entry name" value="F-box-like"/>
    <property type="match status" value="1"/>
</dbReference>
<gene>
    <name evidence="2" type="primary">DIA2</name>
    <name evidence="2" type="ORF">ATY40_BA7501514</name>
</gene>
<feature type="domain" description="F-box" evidence="1">
    <location>
        <begin position="177"/>
        <end position="224"/>
    </location>
</feature>
<dbReference type="InterPro" id="IPR001810">
    <property type="entry name" value="F-box_dom"/>
</dbReference>
<evidence type="ECO:0000313" key="3">
    <source>
        <dbReference type="Proteomes" id="UP000094565"/>
    </source>
</evidence>
<dbReference type="Gene3D" id="1.25.40.10">
    <property type="entry name" value="Tetratricopeptide repeat domain"/>
    <property type="match status" value="1"/>
</dbReference>
<evidence type="ECO:0000313" key="2">
    <source>
        <dbReference type="EMBL" id="ANZ74811.1"/>
    </source>
</evidence>
<dbReference type="SUPFAM" id="SSF81383">
    <property type="entry name" value="F-box domain"/>
    <property type="match status" value="1"/>
</dbReference>
<dbReference type="Gene3D" id="3.80.10.10">
    <property type="entry name" value="Ribonuclease Inhibitor"/>
    <property type="match status" value="1"/>
</dbReference>
<proteinExistence type="predicted"/>
<dbReference type="EMBL" id="CP014584">
    <property type="protein sequence ID" value="ANZ74811.1"/>
    <property type="molecule type" value="Genomic_DNA"/>
</dbReference>
<protein>
    <submittedName>
        <fullName evidence="2">BA75_01514T0</fullName>
    </submittedName>
</protein>
<dbReference type="PROSITE" id="PS50181">
    <property type="entry name" value="FBOX"/>
    <property type="match status" value="1"/>
</dbReference>
<dbReference type="AlphaFoldDB" id="A0A1B2J9X2"/>
<dbReference type="Proteomes" id="UP000094565">
    <property type="component" value="Chromosome 1"/>
</dbReference>
<evidence type="ECO:0000259" key="1">
    <source>
        <dbReference type="PROSITE" id="PS50181"/>
    </source>
</evidence>
<keyword evidence="3" id="KW-1185">Reference proteome</keyword>
<dbReference type="InterPro" id="IPR032675">
    <property type="entry name" value="LRR_dom_sf"/>
</dbReference>
<name>A0A1B2J9X2_PICPA</name>
<accession>A0A1B2J9X2</accession>
<dbReference type="SUPFAM" id="SSF48452">
    <property type="entry name" value="TPR-like"/>
    <property type="match status" value="1"/>
</dbReference>
<organism evidence="2 3">
    <name type="scientific">Komagataella pastoris</name>
    <name type="common">Yeast</name>
    <name type="synonym">Pichia pastoris</name>
    <dbReference type="NCBI Taxonomy" id="4922"/>
    <lineage>
        <taxon>Eukaryota</taxon>
        <taxon>Fungi</taxon>
        <taxon>Dikarya</taxon>
        <taxon>Ascomycota</taxon>
        <taxon>Saccharomycotina</taxon>
        <taxon>Pichiomycetes</taxon>
        <taxon>Pichiales</taxon>
        <taxon>Pichiaceae</taxon>
        <taxon>Komagataella</taxon>
    </lineage>
</organism>